<keyword evidence="6 7" id="KW-0472">Membrane</keyword>
<feature type="transmembrane region" description="Helical" evidence="7">
    <location>
        <begin position="102"/>
        <end position="128"/>
    </location>
</feature>
<keyword evidence="2 7" id="KW-0813">Transport</keyword>
<protein>
    <submittedName>
        <fullName evidence="9">ABC transporter permease</fullName>
    </submittedName>
</protein>
<dbReference type="AlphaFoldDB" id="A0A8T3VQI4"/>
<feature type="transmembrane region" description="Helical" evidence="7">
    <location>
        <begin position="149"/>
        <end position="169"/>
    </location>
</feature>
<feature type="transmembrane region" description="Helical" evidence="7">
    <location>
        <begin position="247"/>
        <end position="273"/>
    </location>
</feature>
<dbReference type="CDD" id="cd06261">
    <property type="entry name" value="TM_PBP2"/>
    <property type="match status" value="1"/>
</dbReference>
<gene>
    <name evidence="9" type="ORF">E7Z74_05365</name>
</gene>
<evidence type="ECO:0000256" key="4">
    <source>
        <dbReference type="ARBA" id="ARBA00022692"/>
    </source>
</evidence>
<dbReference type="PANTHER" id="PTHR43163:SF6">
    <property type="entry name" value="DIPEPTIDE TRANSPORT SYSTEM PERMEASE PROTEIN DPPB-RELATED"/>
    <property type="match status" value="1"/>
</dbReference>
<dbReference type="InterPro" id="IPR035906">
    <property type="entry name" value="MetI-like_sf"/>
</dbReference>
<proteinExistence type="inferred from homology"/>
<dbReference type="GO" id="GO:0055085">
    <property type="term" value="P:transmembrane transport"/>
    <property type="evidence" value="ECO:0007669"/>
    <property type="project" value="InterPro"/>
</dbReference>
<dbReference type="PROSITE" id="PS50928">
    <property type="entry name" value="ABC_TM1"/>
    <property type="match status" value="1"/>
</dbReference>
<reference evidence="9" key="1">
    <citation type="submission" date="2019-04" db="EMBL/GenBank/DDBJ databases">
        <title>Evolution of Biomass-Degrading Anaerobic Consortia Revealed by Metagenomics.</title>
        <authorList>
            <person name="Peng X."/>
        </authorList>
    </citation>
    <scope>NUCLEOTIDE SEQUENCE</scope>
    <source>
        <strain evidence="9">SIG13</strain>
    </source>
</reference>
<evidence type="ECO:0000256" key="7">
    <source>
        <dbReference type="RuleBase" id="RU363032"/>
    </source>
</evidence>
<organism evidence="9 10">
    <name type="scientific">Methanobrevibacter millerae</name>
    <dbReference type="NCBI Taxonomy" id="230361"/>
    <lineage>
        <taxon>Archaea</taxon>
        <taxon>Methanobacteriati</taxon>
        <taxon>Methanobacteriota</taxon>
        <taxon>Methanomada group</taxon>
        <taxon>Methanobacteria</taxon>
        <taxon>Methanobacteriales</taxon>
        <taxon>Methanobacteriaceae</taxon>
        <taxon>Methanobrevibacter</taxon>
    </lineage>
</organism>
<dbReference type="EMBL" id="SUTF01000006">
    <property type="protein sequence ID" value="MBE6510678.1"/>
    <property type="molecule type" value="Genomic_DNA"/>
</dbReference>
<evidence type="ECO:0000256" key="2">
    <source>
        <dbReference type="ARBA" id="ARBA00022448"/>
    </source>
</evidence>
<evidence type="ECO:0000256" key="5">
    <source>
        <dbReference type="ARBA" id="ARBA00022989"/>
    </source>
</evidence>
<comment type="similarity">
    <text evidence="7">Belongs to the binding-protein-dependent transport system permease family.</text>
</comment>
<dbReference type="SUPFAM" id="SSF161098">
    <property type="entry name" value="MetI-like"/>
    <property type="match status" value="1"/>
</dbReference>
<accession>A0A8T3VQI4</accession>
<dbReference type="Pfam" id="PF00528">
    <property type="entry name" value="BPD_transp_1"/>
    <property type="match status" value="1"/>
</dbReference>
<dbReference type="InterPro" id="IPR000515">
    <property type="entry name" value="MetI-like"/>
</dbReference>
<keyword evidence="5 7" id="KW-1133">Transmembrane helix</keyword>
<evidence type="ECO:0000256" key="3">
    <source>
        <dbReference type="ARBA" id="ARBA00022475"/>
    </source>
</evidence>
<evidence type="ECO:0000313" key="9">
    <source>
        <dbReference type="EMBL" id="MBE6510678.1"/>
    </source>
</evidence>
<dbReference type="Gene3D" id="1.10.3720.10">
    <property type="entry name" value="MetI-like"/>
    <property type="match status" value="1"/>
</dbReference>
<feature type="transmembrane region" description="Helical" evidence="7">
    <location>
        <begin position="12"/>
        <end position="33"/>
    </location>
</feature>
<sequence>MLNKKGIIKFFSYKLIRFIILMIAVAIFSFVLLDLSPINPVTTYLKGAAVSEAQREILNQYFGVGVPLPTKIYHWLLDLVQGNLGTSLIFRAPVIDVITQKFMASLALMALSWILSGVFGFALGVVAGKNKGSWIDKAVKVYCYAIQSAPSFWVGMLILMIFAVYLGWFPIGFGVPIGVSSTDASFMDWASRLVLPTLTLSLVGLAPIAMYTRNELIHVLSSDYVLFAKSRGEKGWDLVKNHGIRNILLPAITLQFLSFSELFGGAVLVEQVFSYPGIGQTAVAAGLQSDVPLFLGIVLFSAVFVFIGNLLADISYYFIDPRIKENEFND</sequence>
<evidence type="ECO:0000259" key="8">
    <source>
        <dbReference type="PROSITE" id="PS50928"/>
    </source>
</evidence>
<keyword evidence="3" id="KW-1003">Cell membrane</keyword>
<evidence type="ECO:0000256" key="1">
    <source>
        <dbReference type="ARBA" id="ARBA00004651"/>
    </source>
</evidence>
<evidence type="ECO:0000256" key="6">
    <source>
        <dbReference type="ARBA" id="ARBA00023136"/>
    </source>
</evidence>
<feature type="transmembrane region" description="Helical" evidence="7">
    <location>
        <begin position="189"/>
        <end position="211"/>
    </location>
</feature>
<dbReference type="Proteomes" id="UP000713479">
    <property type="component" value="Unassembled WGS sequence"/>
</dbReference>
<feature type="transmembrane region" description="Helical" evidence="7">
    <location>
        <begin position="293"/>
        <end position="319"/>
    </location>
</feature>
<name>A0A8T3VQI4_9EURY</name>
<comment type="caution">
    <text evidence="9">The sequence shown here is derived from an EMBL/GenBank/DDBJ whole genome shotgun (WGS) entry which is preliminary data.</text>
</comment>
<feature type="domain" description="ABC transmembrane type-1" evidence="8">
    <location>
        <begin position="102"/>
        <end position="316"/>
    </location>
</feature>
<keyword evidence="4 7" id="KW-0812">Transmembrane</keyword>
<dbReference type="PANTHER" id="PTHR43163">
    <property type="entry name" value="DIPEPTIDE TRANSPORT SYSTEM PERMEASE PROTEIN DPPB-RELATED"/>
    <property type="match status" value="1"/>
</dbReference>
<evidence type="ECO:0000313" key="10">
    <source>
        <dbReference type="Proteomes" id="UP000713479"/>
    </source>
</evidence>
<dbReference type="GO" id="GO:0005886">
    <property type="term" value="C:plasma membrane"/>
    <property type="evidence" value="ECO:0007669"/>
    <property type="project" value="UniProtKB-SubCell"/>
</dbReference>
<comment type="subcellular location">
    <subcellularLocation>
        <location evidence="1 7">Cell membrane</location>
        <topology evidence="1 7">Multi-pass membrane protein</topology>
    </subcellularLocation>
</comment>